<gene>
    <name evidence="1" type="ORF">Cch01nite_10320</name>
</gene>
<name>A0A919P1T3_9CELL</name>
<organism evidence="1 2">
    <name type="scientific">Cellulomonas chitinilytica</name>
    <dbReference type="NCBI Taxonomy" id="398759"/>
    <lineage>
        <taxon>Bacteria</taxon>
        <taxon>Bacillati</taxon>
        <taxon>Actinomycetota</taxon>
        <taxon>Actinomycetes</taxon>
        <taxon>Micrococcales</taxon>
        <taxon>Cellulomonadaceae</taxon>
        <taxon>Cellulomonas</taxon>
    </lineage>
</organism>
<evidence type="ECO:0000313" key="1">
    <source>
        <dbReference type="EMBL" id="GIG20308.1"/>
    </source>
</evidence>
<dbReference type="EMBL" id="BONK01000003">
    <property type="protein sequence ID" value="GIG20308.1"/>
    <property type="molecule type" value="Genomic_DNA"/>
</dbReference>
<comment type="caution">
    <text evidence="1">The sequence shown here is derived from an EMBL/GenBank/DDBJ whole genome shotgun (WGS) entry which is preliminary data.</text>
</comment>
<dbReference type="Proteomes" id="UP000632740">
    <property type="component" value="Unassembled WGS sequence"/>
</dbReference>
<evidence type="ECO:0000313" key="2">
    <source>
        <dbReference type="Proteomes" id="UP000632740"/>
    </source>
</evidence>
<proteinExistence type="predicted"/>
<reference evidence="1" key="1">
    <citation type="submission" date="2021-01" db="EMBL/GenBank/DDBJ databases">
        <title>Whole genome shotgun sequence of Cellulomonas chitinilytica NBRC 110799.</title>
        <authorList>
            <person name="Komaki H."/>
            <person name="Tamura T."/>
        </authorList>
    </citation>
    <scope>NUCLEOTIDE SEQUENCE</scope>
    <source>
        <strain evidence="1">NBRC 110799</strain>
    </source>
</reference>
<accession>A0A919P1T3</accession>
<keyword evidence="2" id="KW-1185">Reference proteome</keyword>
<sequence>MTCTASRSGGTVPAVKVTGLELKASVQTVRLGSAAYRVVRPADPLTGWLVDRQICWNSFDGALDAHSFRALTIAWAFAARSPRTITYLPIASDGTESTALCLELVLVHHWLQLPASRWKSLRSRLGPGHVETIVLPPSAYDGREDADSWYHRENRDRFSHSVAAGTLVLAGSRPTFERDLAQLVELVEDGPAELATLPDRHVCVELAAELIHVELVGRRQAMLGPAGE</sequence>
<dbReference type="AlphaFoldDB" id="A0A919P1T3"/>
<protein>
    <submittedName>
        <fullName evidence="1">Uncharacterized protein</fullName>
    </submittedName>
</protein>